<reference evidence="13" key="3">
    <citation type="submission" date="2025-09" db="UniProtKB">
        <authorList>
            <consortium name="Ensembl"/>
        </authorList>
    </citation>
    <scope>IDENTIFICATION</scope>
</reference>
<feature type="compositionally biased region" description="Gly residues" evidence="10">
    <location>
        <begin position="1354"/>
        <end position="1366"/>
    </location>
</feature>
<dbReference type="PANTHER" id="PTHR24020:SF86">
    <property type="entry name" value="COLLAGEN, TYPE VI, ALPHA 4"/>
    <property type="match status" value="1"/>
</dbReference>
<comment type="subcellular location">
    <subcellularLocation>
        <location evidence="1">Secreted</location>
        <location evidence="1">Extracellular space</location>
        <location evidence="1">Extracellular matrix</location>
    </subcellularLocation>
</comment>
<dbReference type="RefSeq" id="XP_039474915.1">
    <property type="nucleotide sequence ID" value="XM_039618981.1"/>
</dbReference>
<evidence type="ECO:0000313" key="14">
    <source>
        <dbReference type="Proteomes" id="UP000472276"/>
    </source>
</evidence>
<evidence type="ECO:0000256" key="4">
    <source>
        <dbReference type="ARBA" id="ARBA00022729"/>
    </source>
</evidence>
<keyword evidence="3" id="KW-0272">Extracellular matrix</keyword>
<dbReference type="Pfam" id="PF00092">
    <property type="entry name" value="VWA"/>
    <property type="match status" value="7"/>
</dbReference>
<dbReference type="FunFam" id="4.10.410.10:FF:000020">
    <property type="entry name" value="Collagen, type VI, alpha 3"/>
    <property type="match status" value="1"/>
</dbReference>
<name>A0AAZ1XNK2_OREAU</name>
<feature type="domain" description="VWFA" evidence="11">
    <location>
        <begin position="624"/>
        <end position="798"/>
    </location>
</feature>
<dbReference type="InterPro" id="IPR002223">
    <property type="entry name" value="Kunitz_BPTI"/>
</dbReference>
<dbReference type="FunFam" id="3.40.50.410:FF:000016">
    <property type="entry name" value="Collagen type VI alpha 3 chain"/>
    <property type="match status" value="1"/>
</dbReference>
<dbReference type="GeneID" id="116328041"/>
<keyword evidence="7" id="KW-0176">Collagen</keyword>
<proteinExistence type="predicted"/>
<dbReference type="SUPFAM" id="SSF57362">
    <property type="entry name" value="BPTI-like"/>
    <property type="match status" value="1"/>
</dbReference>
<dbReference type="PANTHER" id="PTHR24020">
    <property type="entry name" value="COLLAGEN ALPHA"/>
    <property type="match status" value="1"/>
</dbReference>
<keyword evidence="8" id="KW-1015">Disulfide bond</keyword>
<evidence type="ECO:0000259" key="12">
    <source>
        <dbReference type="PROSITE" id="PS50279"/>
    </source>
</evidence>
<dbReference type="PROSITE" id="PS50279">
    <property type="entry name" value="BPTI_KUNITZ_2"/>
    <property type="match status" value="1"/>
</dbReference>
<evidence type="ECO:0008006" key="15">
    <source>
        <dbReference type="Google" id="ProtNLM"/>
    </source>
</evidence>
<dbReference type="FunFam" id="3.40.50.410:FF:000004">
    <property type="entry name" value="collagen alpha-6(VI) chain"/>
    <property type="match status" value="5"/>
</dbReference>
<evidence type="ECO:0000256" key="1">
    <source>
        <dbReference type="ARBA" id="ARBA00004498"/>
    </source>
</evidence>
<dbReference type="InterPro" id="IPR008160">
    <property type="entry name" value="Collagen"/>
</dbReference>
<feature type="domain" description="BPTI/Kunitz inhibitor" evidence="12">
    <location>
        <begin position="2068"/>
        <end position="2118"/>
    </location>
</feature>
<dbReference type="Pfam" id="PF01391">
    <property type="entry name" value="Collagen"/>
    <property type="match status" value="2"/>
</dbReference>
<protein>
    <recommendedName>
        <fullName evidence="15">Collagen, type VI, alpha 4a</fullName>
    </recommendedName>
</protein>
<evidence type="ECO:0000256" key="10">
    <source>
        <dbReference type="SAM" id="MobiDB-lite"/>
    </source>
</evidence>
<keyword evidence="5" id="KW-0677">Repeat</keyword>
<reference evidence="13" key="2">
    <citation type="submission" date="2025-08" db="UniProtKB">
        <authorList>
            <consortium name="Ensembl"/>
        </authorList>
    </citation>
    <scope>IDENTIFICATION</scope>
</reference>
<dbReference type="PRINTS" id="PR00759">
    <property type="entry name" value="BASICPTASE"/>
</dbReference>
<dbReference type="InterPro" id="IPR020901">
    <property type="entry name" value="Prtase_inh_Kunz-CS"/>
</dbReference>
<evidence type="ECO:0000313" key="13">
    <source>
        <dbReference type="Ensembl" id="ENSOABP00000069162.1"/>
    </source>
</evidence>
<keyword evidence="6" id="KW-0130">Cell adhesion</keyword>
<feature type="domain" description="VWFA" evidence="11">
    <location>
        <begin position="439"/>
        <end position="608"/>
    </location>
</feature>
<dbReference type="Gene3D" id="3.40.50.410">
    <property type="entry name" value="von Willebrand factor, type A domain"/>
    <property type="match status" value="7"/>
</dbReference>
<gene>
    <name evidence="13" type="primary">LOC116328041</name>
</gene>
<feature type="compositionally biased region" description="Low complexity" evidence="10">
    <location>
        <begin position="1391"/>
        <end position="1404"/>
    </location>
</feature>
<dbReference type="KEGG" id="oau:116328041"/>
<dbReference type="InterPro" id="IPR002035">
    <property type="entry name" value="VWF_A"/>
</dbReference>
<accession>A0AAZ1XNK2</accession>
<dbReference type="Ensembl" id="ENSOABT00000078856.1">
    <property type="protein sequence ID" value="ENSOABP00000069162.1"/>
    <property type="gene ID" value="ENSOABG00000038654.1"/>
</dbReference>
<dbReference type="GO" id="GO:0007155">
    <property type="term" value="P:cell adhesion"/>
    <property type="evidence" value="ECO:0007669"/>
    <property type="project" value="UniProtKB-KW"/>
</dbReference>
<dbReference type="GO" id="GO:0005581">
    <property type="term" value="C:collagen trimer"/>
    <property type="evidence" value="ECO:0007669"/>
    <property type="project" value="UniProtKB-KW"/>
</dbReference>
<dbReference type="PRINTS" id="PR00453">
    <property type="entry name" value="VWFADOMAIN"/>
</dbReference>
<dbReference type="SUPFAM" id="SSF53300">
    <property type="entry name" value="vWA-like"/>
    <property type="match status" value="8"/>
</dbReference>
<dbReference type="FunFam" id="3.40.50.410:FF:000021">
    <property type="entry name" value="Collagen, type VI, alpha 3"/>
    <property type="match status" value="1"/>
</dbReference>
<keyword evidence="14" id="KW-1185">Reference proteome</keyword>
<feature type="domain" description="VWFA" evidence="11">
    <location>
        <begin position="51"/>
        <end position="221"/>
    </location>
</feature>
<feature type="compositionally biased region" description="Low complexity" evidence="10">
    <location>
        <begin position="1337"/>
        <end position="1346"/>
    </location>
</feature>
<keyword evidence="9" id="KW-0325">Glycoprotein</keyword>
<feature type="region of interest" description="Disordered" evidence="10">
    <location>
        <begin position="1212"/>
        <end position="1545"/>
    </location>
</feature>
<reference evidence="14" key="1">
    <citation type="submission" date="2020-03" db="EMBL/GenBank/DDBJ databases">
        <title>Evolution of repeat sequences and sex chromosomes of tilapia species revealed by chromosome-level genomes.</title>
        <authorList>
            <person name="Xu L."/>
            <person name="Tao W."/>
            <person name="Wang D."/>
            <person name="Zhou Q."/>
        </authorList>
    </citation>
    <scope>NUCLEOTIDE SEQUENCE [LARGE SCALE GENOMIC DNA]</scope>
    <source>
        <strain evidence="14">Israel</strain>
    </source>
</reference>
<dbReference type="CDD" id="cd01450">
    <property type="entry name" value="vWFA_subfamily_ECM"/>
    <property type="match status" value="3"/>
</dbReference>
<dbReference type="CDD" id="cd22631">
    <property type="entry name" value="Kunitz_collagen_alpha6_VI-like"/>
    <property type="match status" value="1"/>
</dbReference>
<evidence type="ECO:0000256" key="7">
    <source>
        <dbReference type="ARBA" id="ARBA00023119"/>
    </source>
</evidence>
<evidence type="ECO:0000256" key="8">
    <source>
        <dbReference type="ARBA" id="ARBA00023157"/>
    </source>
</evidence>
<feature type="domain" description="VWFA" evidence="11">
    <location>
        <begin position="1784"/>
        <end position="1973"/>
    </location>
</feature>
<evidence type="ECO:0000259" key="11">
    <source>
        <dbReference type="PROSITE" id="PS50234"/>
    </source>
</evidence>
<feature type="domain" description="VWFA" evidence="11">
    <location>
        <begin position="254"/>
        <end position="424"/>
    </location>
</feature>
<feature type="compositionally biased region" description="Low complexity" evidence="10">
    <location>
        <begin position="1309"/>
        <end position="1321"/>
    </location>
</feature>
<keyword evidence="4" id="KW-0732">Signal</keyword>
<dbReference type="InterPro" id="IPR050525">
    <property type="entry name" value="ECM_Assembly_Org"/>
</dbReference>
<dbReference type="PROSITE" id="PS50234">
    <property type="entry name" value="VWFA"/>
    <property type="match status" value="7"/>
</dbReference>
<feature type="domain" description="VWFA" evidence="11">
    <location>
        <begin position="814"/>
        <end position="987"/>
    </location>
</feature>
<sequence length="2123" mass="232079">MDAGATQDALDRFASPGYIFDSSRVTLLIDLLTTQRVETVTEDCKTANKADIVFIVDESGSIGEENFRLTRNFLRSVISGLETGPSKIRVSIITYNNVPTAHISLNSFRDKADILQFISFLPYRQGGTKTGAALHFTLKNIFTEEKGSRKDVPKVAVVITDGESQDNVKEPAIALRRAGVTVFAVGIKEANKAELLEMASYPKFVFTVDSFVKLKPLKENLQATLCNTIIQIGVQDRESDAETKEACEKKDLADIFFLMDDSGSIQNADFYDMQKFIIEFLHTFRIGPDHVRMGLVKYSDSPSLQFDLTQHSDAKTMEKAVEEIRHEGGGTNTGKALSSMKGHFQNAKTSRGYKVSEYLIVITDGKSQDKVQIPAEELRVQGVIIYAIGVNASNDNELNEIAGDPKRKFFVKNFDALKTIKNDIIREICSETCKDIPSDIFFLTDSSESISEEDFQKMKNFTKSVISKSIIGQDKVHVGLMQYSTTSRLEFDLTTHYNLEGMLNTIDDMEQMNEGTRTGRAITEVSQYFDAARGGRPWVKQWLVVITDGKSQDNVREPAHALRDKGVVTYSIGVDKANRSELSEISGSSQRVFIENTFDGLKELETKLALKFCEKDCKKTEKADIIFLVDGSTSIGDEQFKSMQTFMASVVNQTTVGKDLTRFGVILYSDTPKSSFTLNDIYSKGKLLEALQQLVQPDGSTYTGAALAYSLQYFNAKHGGRREIRVPQILTVITDGEATDRDRLKAESDALRKNGVTVISIGVKDAKRDELETMAGGDTSKVFFVDNFKDLETLYQNISSVICNSTKRVCNQTDLVFLLDYSSSITEEQHKIMINFTASVVDNFNVSENFAHVGLAQFSDNPQNEFYLNTYDNKAKMIGHIRNMPYNGGNTYLGKALIHIRDYFHESKGSRRDVPKNLVLITDGNSHDDVEDAAEALRKMGITIFAIAVGDVFYLQLLQITGTPEKVFNVENFDSLANIKKKIIDEICDTVPGEEPEIDCTIDVAIGFDITDTSGSNNMLIRDYIQHLEEIVHHISHISTVDNLCCTGVPQSPVKTQIAFHLVDSDGRVLYDTSFPDFSEDVLKKVLSWKLSQPTYFNSELLNFYKERFKARSKATVKVLMIFSDGLDENVVSLQRESKLLRESGVSALLAVALRGTDHAQLQKVEFGRGFGYTDQLIISMPSIGSTIFQQISTVTARECCGVMCKCWGDKGPRGLPGPPGVKGEEGERGHPGYPGEEGVSGERGRPGLPGLQGIRGCPGSRGQKGYRGISGNKGDDGEDGLNGIDGEQGDTGHSGLKADRGPPGNPGTPGTKGELGLKGQKGLRGDPGTPGVDNTRPGPKGDPGSPGRPGDPGSDGYGGDGGLDGNPGRNGRRGPSGEKGSPGEKGNRGPSGIPGAAGPQGPAGEKGEPGPKGTPGFPGNQGEHGSVGEPGLPGSRGPNGQKGQPGEPGVKGAPGPPGPRGMPGLDGRDGFGPEGPKGSKGDAGFPGYPGIPGDEGAKGPKGYPGSKGNRGRGGNSGRPGEPGEPGDDGYPGHKGPKGPPGNRSLSECQLINKIRDYCACSHGESQCPVYPTELVFGLDMSDDVTPTAFERQRSALLHLLEDLSIAESNCPQGARVAVVGYSAYTKYLIRFQDHHRKSPLIEAVKNIALEKTSNKRQLGAAMRFVGQNIFKRVRAGFMVRKVAVFFTNGASQDIDAILAAIMEYRALNIVPAIISPRNVPAINQAMEADDTGNSIFTVLRRPQEPAADLRRVKNCAICYDPCRRAEECAFIQEPAAPQQVDMDLVMVLDSSREIQADEYTGAQQLLSSVVEQLAVSPQPRRAGRQARVALVQQSNKVEFGLQTYQNAEDMKTYMMQNMQQQGGSLALGQMLDYTLREVLLKAGQPRSKRAVLTVVGTKTAYRDQAKLRYISQKAKCEGVALFVVAVGDRYKRREVEELASVPTQQHLIRFNRLKADEQGYAQRFIRVFLSALNKGLNAYPPPPFKLTCSQLSEPDDTLDTNSQGSADWELEISDQPRNWFQEQKGIMARNLSVINTLNKSSLSGAGLTDVNVEPTKQLHSFVSTDICFLSKDAGDCVNYTVKWFFDHKRSVCSRFWYSGCGGNKNRFETQAECERVCLSKHR</sequence>
<feature type="domain" description="VWFA" evidence="11">
    <location>
        <begin position="1574"/>
        <end position="1716"/>
    </location>
</feature>
<organism evidence="13 14">
    <name type="scientific">Oreochromis aureus</name>
    <name type="common">Israeli tilapia</name>
    <name type="synonym">Chromis aureus</name>
    <dbReference type="NCBI Taxonomy" id="47969"/>
    <lineage>
        <taxon>Eukaryota</taxon>
        <taxon>Metazoa</taxon>
        <taxon>Chordata</taxon>
        <taxon>Craniata</taxon>
        <taxon>Vertebrata</taxon>
        <taxon>Euteleostomi</taxon>
        <taxon>Actinopterygii</taxon>
        <taxon>Neopterygii</taxon>
        <taxon>Teleostei</taxon>
        <taxon>Neoteleostei</taxon>
        <taxon>Acanthomorphata</taxon>
        <taxon>Ovalentaria</taxon>
        <taxon>Cichlomorphae</taxon>
        <taxon>Cichliformes</taxon>
        <taxon>Cichlidae</taxon>
        <taxon>African cichlids</taxon>
        <taxon>Pseudocrenilabrinae</taxon>
        <taxon>Oreochromini</taxon>
        <taxon>Oreochromis</taxon>
    </lineage>
</organism>
<dbReference type="GO" id="GO:0004867">
    <property type="term" value="F:serine-type endopeptidase inhibitor activity"/>
    <property type="evidence" value="ECO:0007669"/>
    <property type="project" value="InterPro"/>
</dbReference>
<dbReference type="Gene3D" id="4.10.410.10">
    <property type="entry name" value="Pancreatic trypsin inhibitor Kunitz domain"/>
    <property type="match status" value="1"/>
</dbReference>
<dbReference type="Proteomes" id="UP000472276">
    <property type="component" value="Unassembled WGS sequence"/>
</dbReference>
<dbReference type="InterPro" id="IPR036880">
    <property type="entry name" value="Kunitz_BPTI_sf"/>
</dbReference>
<evidence type="ECO:0000256" key="9">
    <source>
        <dbReference type="ARBA" id="ARBA00023180"/>
    </source>
</evidence>
<evidence type="ECO:0000256" key="5">
    <source>
        <dbReference type="ARBA" id="ARBA00022737"/>
    </source>
</evidence>
<evidence type="ECO:0000256" key="3">
    <source>
        <dbReference type="ARBA" id="ARBA00022530"/>
    </source>
</evidence>
<dbReference type="SMART" id="SM00131">
    <property type="entry name" value="KU"/>
    <property type="match status" value="1"/>
</dbReference>
<evidence type="ECO:0000256" key="2">
    <source>
        <dbReference type="ARBA" id="ARBA00022525"/>
    </source>
</evidence>
<evidence type="ECO:0000256" key="6">
    <source>
        <dbReference type="ARBA" id="ARBA00022889"/>
    </source>
</evidence>
<dbReference type="InterPro" id="IPR036465">
    <property type="entry name" value="vWFA_dom_sf"/>
</dbReference>
<keyword evidence="2" id="KW-0964">Secreted</keyword>
<dbReference type="PROSITE" id="PS00280">
    <property type="entry name" value="BPTI_KUNITZ_1"/>
    <property type="match status" value="1"/>
</dbReference>
<dbReference type="SMART" id="SM00327">
    <property type="entry name" value="VWA"/>
    <property type="match status" value="7"/>
</dbReference>
<dbReference type="CDD" id="cd01472">
    <property type="entry name" value="vWA_collagen"/>
    <property type="match status" value="1"/>
</dbReference>
<dbReference type="Pfam" id="PF00014">
    <property type="entry name" value="Kunitz_BPTI"/>
    <property type="match status" value="1"/>
</dbReference>